<dbReference type="SUPFAM" id="SSF53474">
    <property type="entry name" value="alpha/beta-Hydrolases"/>
    <property type="match status" value="1"/>
</dbReference>
<dbReference type="Proteomes" id="UP000825228">
    <property type="component" value="Unassembled WGS sequence"/>
</dbReference>
<dbReference type="Gene3D" id="3.40.50.1820">
    <property type="entry name" value="alpha/beta hydrolase"/>
    <property type="match status" value="1"/>
</dbReference>
<evidence type="ECO:0000256" key="1">
    <source>
        <dbReference type="SAM" id="MobiDB-lite"/>
    </source>
</evidence>
<feature type="domain" description="AB hydrolase-1" evidence="2">
    <location>
        <begin position="46"/>
        <end position="301"/>
    </location>
</feature>
<dbReference type="InterPro" id="IPR029058">
    <property type="entry name" value="AB_hydrolase_fold"/>
</dbReference>
<keyword evidence="4" id="KW-1185">Reference proteome</keyword>
<evidence type="ECO:0000313" key="4">
    <source>
        <dbReference type="Proteomes" id="UP000825228"/>
    </source>
</evidence>
<evidence type="ECO:0000313" key="3">
    <source>
        <dbReference type="EMBL" id="MBY6367816.1"/>
    </source>
</evidence>
<accession>A0ABS7P5W8</accession>
<comment type="caution">
    <text evidence="3">The sequence shown here is derived from an EMBL/GenBank/DDBJ whole genome shotgun (WGS) entry which is preliminary data.</text>
</comment>
<dbReference type="Pfam" id="PF00561">
    <property type="entry name" value="Abhydrolase_1"/>
    <property type="match status" value="1"/>
</dbReference>
<feature type="region of interest" description="Disordered" evidence="1">
    <location>
        <begin position="1"/>
        <end position="23"/>
    </location>
</feature>
<evidence type="ECO:0000259" key="2">
    <source>
        <dbReference type="Pfam" id="PF00561"/>
    </source>
</evidence>
<keyword evidence="3" id="KW-0378">Hydrolase</keyword>
<dbReference type="PANTHER" id="PTHR43433">
    <property type="entry name" value="HYDROLASE, ALPHA/BETA FOLD FAMILY PROTEIN"/>
    <property type="match status" value="1"/>
</dbReference>
<protein>
    <submittedName>
        <fullName evidence="3">Alpha/beta hydrolase</fullName>
    </submittedName>
</protein>
<dbReference type="GO" id="GO:0016787">
    <property type="term" value="F:hydrolase activity"/>
    <property type="evidence" value="ECO:0007669"/>
    <property type="project" value="UniProtKB-KW"/>
</dbReference>
<name>A0ABS7P5W8_9NOCA</name>
<dbReference type="EMBL" id="JABUBU010000014">
    <property type="protein sequence ID" value="MBY6367816.1"/>
    <property type="molecule type" value="Genomic_DNA"/>
</dbReference>
<reference evidence="3 4" key="1">
    <citation type="submission" date="2020-06" db="EMBL/GenBank/DDBJ databases">
        <title>Taxonomy, biology and ecology of Rhodococcus bacteria occurring in California pistachio and other woody hosts as revealed by genome sequence analyses.</title>
        <authorList>
            <person name="Gai Y."/>
            <person name="Riely B."/>
        </authorList>
    </citation>
    <scope>NUCLEOTIDE SEQUENCE [LARGE SCALE GENOMIC DNA]</scope>
    <source>
        <strain evidence="3 4">BP-281</strain>
    </source>
</reference>
<dbReference type="InterPro" id="IPR050471">
    <property type="entry name" value="AB_hydrolase"/>
</dbReference>
<proteinExistence type="predicted"/>
<dbReference type="PANTHER" id="PTHR43433:SF5">
    <property type="entry name" value="AB HYDROLASE-1 DOMAIN-CONTAINING PROTEIN"/>
    <property type="match status" value="1"/>
</dbReference>
<gene>
    <name evidence="3" type="ORF">HQ603_13745</name>
</gene>
<organism evidence="3 4">
    <name type="scientific">Rhodococcoides corynebacterioides</name>
    <dbReference type="NCBI Taxonomy" id="53972"/>
    <lineage>
        <taxon>Bacteria</taxon>
        <taxon>Bacillati</taxon>
        <taxon>Actinomycetota</taxon>
        <taxon>Actinomycetes</taxon>
        <taxon>Mycobacteriales</taxon>
        <taxon>Nocardiaceae</taxon>
        <taxon>Rhodococcoides</taxon>
    </lineage>
</organism>
<dbReference type="InterPro" id="IPR000073">
    <property type="entry name" value="AB_hydrolase_1"/>
</dbReference>
<sequence>MHEARADQHDRDAREADSDLEIRRGTAPVGRGVEIAYEDMGDVDAPPVLLVMGLGCQLLTWSMPFCRRLLDAGHRVIRFDNRDIGLSTKMTGARVTGNVLLRLLRHELGQPSSVPYTIVDMADDTIGLMDHLGIDRAHIVGASMGGMITQVAAGAHPERFDSVTIVFSSTNQPFLRPPDLRALAPLLKPPPKNATREQIIEHQATTFQTIGGKQYATTWEERIADATAAYDRSYHPAGIVRQFAAITGTGSLLDYTRRITAPTAVIHGTADPLVPPMCGKAVAKAIPGARLTLLDGMGHDIPNQLLDDVIGAITDVIARARPA</sequence>